<dbReference type="InterPro" id="IPR011995">
    <property type="entry name" value="OMPdecase_type-2"/>
</dbReference>
<evidence type="ECO:0000256" key="6">
    <source>
        <dbReference type="ARBA" id="ARBA00049157"/>
    </source>
</evidence>
<dbReference type="Proteomes" id="UP000000628">
    <property type="component" value="Chromosome"/>
</dbReference>
<proteinExistence type="inferred from homology"/>
<evidence type="ECO:0000256" key="2">
    <source>
        <dbReference type="ARBA" id="ARBA00008847"/>
    </source>
</evidence>
<dbReference type="HAMAP" id="MF_01215">
    <property type="entry name" value="OMPdecase_type2"/>
    <property type="match status" value="1"/>
</dbReference>
<feature type="domain" description="Orotidine 5'-phosphate decarboxylase" evidence="8">
    <location>
        <begin position="23"/>
        <end position="279"/>
    </location>
</feature>
<gene>
    <name evidence="7" type="primary">pyrF</name>
    <name evidence="9" type="ordered locus">Jden_1320</name>
</gene>
<dbReference type="STRING" id="471856.Jden_1320"/>
<dbReference type="GO" id="GO:0006207">
    <property type="term" value="P:'de novo' pyrimidine nucleobase biosynthetic process"/>
    <property type="evidence" value="ECO:0007669"/>
    <property type="project" value="InterPro"/>
</dbReference>
<dbReference type="Gene3D" id="3.20.20.70">
    <property type="entry name" value="Aldolase class I"/>
    <property type="match status" value="1"/>
</dbReference>
<dbReference type="PANTHER" id="PTHR43375">
    <property type="entry name" value="OROTIDINE 5'-PHOSPHATE DECARBOXYLASE"/>
    <property type="match status" value="1"/>
</dbReference>
<accession>C7R4B9</accession>
<protein>
    <recommendedName>
        <fullName evidence="7">Orotidine 5'-phosphate decarboxylase</fullName>
        <ecNumber evidence="7">4.1.1.23</ecNumber>
    </recommendedName>
    <alternativeName>
        <fullName evidence="7">OMP decarboxylase</fullName>
        <shortName evidence="7">OMPDCase</shortName>
        <shortName evidence="7">OMPdecase</shortName>
    </alternativeName>
</protein>
<dbReference type="GO" id="GO:0004590">
    <property type="term" value="F:orotidine-5'-phosphate decarboxylase activity"/>
    <property type="evidence" value="ECO:0007669"/>
    <property type="project" value="UniProtKB-UniRule"/>
</dbReference>
<dbReference type="InterPro" id="IPR013785">
    <property type="entry name" value="Aldolase_TIM"/>
</dbReference>
<keyword evidence="10" id="KW-1185">Reference proteome</keyword>
<dbReference type="SUPFAM" id="SSF51366">
    <property type="entry name" value="Ribulose-phoshate binding barrel"/>
    <property type="match status" value="1"/>
</dbReference>
<dbReference type="GO" id="GO:0044205">
    <property type="term" value="P:'de novo' UMP biosynthetic process"/>
    <property type="evidence" value="ECO:0007669"/>
    <property type="project" value="UniProtKB-UniRule"/>
</dbReference>
<evidence type="ECO:0000313" key="10">
    <source>
        <dbReference type="Proteomes" id="UP000000628"/>
    </source>
</evidence>
<name>C7R4B9_JONDD</name>
<dbReference type="HOGENOM" id="CLU_060704_0_0_11"/>
<dbReference type="NCBIfam" id="TIGR02127">
    <property type="entry name" value="pyrF_sub2"/>
    <property type="match status" value="1"/>
</dbReference>
<dbReference type="RefSeq" id="WP_015771604.1">
    <property type="nucleotide sequence ID" value="NC_013174.1"/>
</dbReference>
<feature type="active site" description="Proton donor" evidence="7">
    <location>
        <position position="102"/>
    </location>
</feature>
<comment type="catalytic activity">
    <reaction evidence="6 7">
        <text>orotidine 5'-phosphate + H(+) = UMP + CO2</text>
        <dbReference type="Rhea" id="RHEA:11596"/>
        <dbReference type="ChEBI" id="CHEBI:15378"/>
        <dbReference type="ChEBI" id="CHEBI:16526"/>
        <dbReference type="ChEBI" id="CHEBI:57538"/>
        <dbReference type="ChEBI" id="CHEBI:57865"/>
        <dbReference type="EC" id="4.1.1.23"/>
    </reaction>
</comment>
<organism evidence="9 10">
    <name type="scientific">Jonesia denitrificans (strain ATCC 14870 / DSM 20603 / BCRC 15368 / CIP 55.134 / JCM 11481 / NBRC 15587 / NCTC 10816 / Prevot 55134)</name>
    <name type="common">Listeria denitrificans</name>
    <dbReference type="NCBI Taxonomy" id="471856"/>
    <lineage>
        <taxon>Bacteria</taxon>
        <taxon>Bacillati</taxon>
        <taxon>Actinomycetota</taxon>
        <taxon>Actinomycetes</taxon>
        <taxon>Micrococcales</taxon>
        <taxon>Jonesiaceae</taxon>
        <taxon>Jonesia</taxon>
    </lineage>
</organism>
<dbReference type="PANTHER" id="PTHR43375:SF1">
    <property type="entry name" value="OROTIDINE 5'-PHOSPHATE DECARBOXYLASE"/>
    <property type="match status" value="1"/>
</dbReference>
<dbReference type="KEGG" id="jde:Jden_1320"/>
<evidence type="ECO:0000256" key="7">
    <source>
        <dbReference type="HAMAP-Rule" id="MF_01215"/>
    </source>
</evidence>
<dbReference type="EC" id="4.1.1.23" evidence="7"/>
<evidence type="ECO:0000256" key="5">
    <source>
        <dbReference type="ARBA" id="ARBA00023239"/>
    </source>
</evidence>
<evidence type="ECO:0000256" key="4">
    <source>
        <dbReference type="ARBA" id="ARBA00022975"/>
    </source>
</evidence>
<evidence type="ECO:0000313" key="9">
    <source>
        <dbReference type="EMBL" id="ACV08976.1"/>
    </source>
</evidence>
<keyword evidence="4 7" id="KW-0665">Pyrimidine biosynthesis</keyword>
<sequence>MSDTSAVLPFGQRLAAAMAERGPVCVGIDPHPQLLEAWGLPDSPGGVRAMTDAVVAGVAGHVAAVKPQAALFERFGSQGVAELEYAIAACRSAGVLCIVDAKRGDIGSTMQGYADAFLKEGSPLAGDAVTLSPYLGFGSLQPAIDVAVENNRGVFVLCLTSNPEGASVQHAVREGVSVAADIARHASQINAQALGGVPQSGDIGPVGLVVGATIGRAVSQTGTDLRAVHGAFLAPGVGAQGAGPAELATVFHGTLPNVLASTSRGILRKGPEVDAITEAAKQAVEESRTALGRPAH</sequence>
<dbReference type="OrthoDB" id="9808470at2"/>
<dbReference type="AlphaFoldDB" id="C7R4B9"/>
<dbReference type="Pfam" id="PF00215">
    <property type="entry name" value="OMPdecase"/>
    <property type="match status" value="1"/>
</dbReference>
<evidence type="ECO:0000259" key="8">
    <source>
        <dbReference type="SMART" id="SM00934"/>
    </source>
</evidence>
<reference evidence="9 10" key="1">
    <citation type="journal article" date="2009" name="Stand. Genomic Sci.">
        <title>Complete genome sequence of Jonesia denitrificans type strain (Prevot 55134).</title>
        <authorList>
            <person name="Pukall R."/>
            <person name="Gehrich-Schroter G."/>
            <person name="Lapidus A."/>
            <person name="Nolan M."/>
            <person name="Glavina Del Rio T."/>
            <person name="Lucas S."/>
            <person name="Chen F."/>
            <person name="Tice H."/>
            <person name="Pitluck S."/>
            <person name="Cheng J.F."/>
            <person name="Copeland A."/>
            <person name="Saunders E."/>
            <person name="Brettin T."/>
            <person name="Detter J.C."/>
            <person name="Bruce D."/>
            <person name="Goodwin L."/>
            <person name="Pati A."/>
            <person name="Ivanova N."/>
            <person name="Mavromatis K."/>
            <person name="Ovchinnikova G."/>
            <person name="Chen A."/>
            <person name="Palaniappan K."/>
            <person name="Land M."/>
            <person name="Hauser L."/>
            <person name="Chang Y.J."/>
            <person name="Jeffries C.D."/>
            <person name="Chain P."/>
            <person name="Goker M."/>
            <person name="Bristow J."/>
            <person name="Eisen J.A."/>
            <person name="Markowitz V."/>
            <person name="Hugenholtz P."/>
            <person name="Kyrpides N.C."/>
            <person name="Klenk H.P."/>
            <person name="Han C."/>
        </authorList>
    </citation>
    <scope>NUCLEOTIDE SEQUENCE [LARGE SCALE GENOMIC DNA]</scope>
    <source>
        <strain evidence="10">ATCC 14870 / DSM 20603 / BCRC 15368 / CIP 55.134 / JCM 11481 / NBRC 15587 / NCTC 10816 / Prevot 55134</strain>
    </source>
</reference>
<keyword evidence="5 7" id="KW-0456">Lyase</keyword>
<dbReference type="eggNOG" id="COG0284">
    <property type="taxonomic scope" value="Bacteria"/>
</dbReference>
<comment type="similarity">
    <text evidence="2 7">Belongs to the OMP decarboxylase family. Type 2 subfamily.</text>
</comment>
<comment type="pathway">
    <text evidence="1 7">Pyrimidine metabolism; UMP biosynthesis via de novo pathway; UMP from orotate: step 2/2.</text>
</comment>
<evidence type="ECO:0000256" key="1">
    <source>
        <dbReference type="ARBA" id="ARBA00004861"/>
    </source>
</evidence>
<dbReference type="EMBL" id="CP001706">
    <property type="protein sequence ID" value="ACV08976.1"/>
    <property type="molecule type" value="Genomic_DNA"/>
</dbReference>
<dbReference type="CDD" id="cd04725">
    <property type="entry name" value="OMP_decarboxylase_like"/>
    <property type="match status" value="1"/>
</dbReference>
<dbReference type="SMART" id="SM00934">
    <property type="entry name" value="OMPdecase"/>
    <property type="match status" value="1"/>
</dbReference>
<keyword evidence="3 7" id="KW-0210">Decarboxylase</keyword>
<dbReference type="InterPro" id="IPR011060">
    <property type="entry name" value="RibuloseP-bd_barrel"/>
</dbReference>
<evidence type="ECO:0000256" key="3">
    <source>
        <dbReference type="ARBA" id="ARBA00022793"/>
    </source>
</evidence>
<dbReference type="UniPathway" id="UPA00070">
    <property type="reaction ID" value="UER00120"/>
</dbReference>
<dbReference type="InterPro" id="IPR001754">
    <property type="entry name" value="OMPdeCOase_dom"/>
</dbReference>